<gene>
    <name evidence="1" type="ORF">GN958_ATG18104</name>
</gene>
<accession>A0A8S9TYU1</accession>
<evidence type="ECO:0000313" key="2">
    <source>
        <dbReference type="Proteomes" id="UP000704712"/>
    </source>
</evidence>
<name>A0A8S9TYU1_PHYIN</name>
<dbReference type="AlphaFoldDB" id="A0A8S9TYU1"/>
<dbReference type="Proteomes" id="UP000704712">
    <property type="component" value="Unassembled WGS sequence"/>
</dbReference>
<comment type="caution">
    <text evidence="1">The sequence shown here is derived from an EMBL/GenBank/DDBJ whole genome shotgun (WGS) entry which is preliminary data.</text>
</comment>
<dbReference type="EMBL" id="JAACNO010002504">
    <property type="protein sequence ID" value="KAF4132692.1"/>
    <property type="molecule type" value="Genomic_DNA"/>
</dbReference>
<proteinExistence type="predicted"/>
<protein>
    <submittedName>
        <fullName evidence="1">Uncharacterized protein</fullName>
    </submittedName>
</protein>
<sequence>MSLARAGSVQIGSSFDLDQKVGELSLQLRELIAAKKGTQTTARTDVVLSESFWKQVAAQQREQRLRVEAEHKRLLQIVNSQNTYIENMGIGLRECPSSLNTLQLCTDTVDRFDDIKWLRLMPRCTCMKCISRK</sequence>
<evidence type="ECO:0000313" key="1">
    <source>
        <dbReference type="EMBL" id="KAF4132692.1"/>
    </source>
</evidence>
<reference evidence="1" key="1">
    <citation type="submission" date="2020-03" db="EMBL/GenBank/DDBJ databases">
        <title>Hybrid Assembly of Korean Phytophthora infestans isolates.</title>
        <authorList>
            <person name="Prokchorchik M."/>
            <person name="Lee Y."/>
            <person name="Seo J."/>
            <person name="Cho J.-H."/>
            <person name="Park Y.-E."/>
            <person name="Jang D.-C."/>
            <person name="Im J.-S."/>
            <person name="Choi J.-G."/>
            <person name="Park H.-J."/>
            <person name="Lee G.-B."/>
            <person name="Lee Y.-G."/>
            <person name="Hong S.-Y."/>
            <person name="Cho K."/>
            <person name="Sohn K.H."/>
        </authorList>
    </citation>
    <scope>NUCLEOTIDE SEQUENCE</scope>
    <source>
        <strain evidence="1">KR_2_A2</strain>
    </source>
</reference>
<organism evidence="1 2">
    <name type="scientific">Phytophthora infestans</name>
    <name type="common">Potato late blight agent</name>
    <name type="synonym">Botrytis infestans</name>
    <dbReference type="NCBI Taxonomy" id="4787"/>
    <lineage>
        <taxon>Eukaryota</taxon>
        <taxon>Sar</taxon>
        <taxon>Stramenopiles</taxon>
        <taxon>Oomycota</taxon>
        <taxon>Peronosporomycetes</taxon>
        <taxon>Peronosporales</taxon>
        <taxon>Peronosporaceae</taxon>
        <taxon>Phytophthora</taxon>
    </lineage>
</organism>